<dbReference type="EMBL" id="JANIDW010000001">
    <property type="protein sequence ID" value="MCX5613665.1"/>
    <property type="molecule type" value="Genomic_DNA"/>
</dbReference>
<dbReference type="Gene3D" id="2.30.42.10">
    <property type="match status" value="1"/>
</dbReference>
<dbReference type="InterPro" id="IPR036034">
    <property type="entry name" value="PDZ_sf"/>
</dbReference>
<dbReference type="PANTHER" id="PTHR32060">
    <property type="entry name" value="TAIL-SPECIFIC PROTEASE"/>
    <property type="match status" value="1"/>
</dbReference>
<evidence type="ECO:0000259" key="3">
    <source>
        <dbReference type="SMART" id="SM00245"/>
    </source>
</evidence>
<proteinExistence type="predicted"/>
<dbReference type="SUPFAM" id="SSF52096">
    <property type="entry name" value="ClpP/crotonase"/>
    <property type="match status" value="1"/>
</dbReference>
<gene>
    <name evidence="4" type="ORF">NQF64_00165</name>
</gene>
<name>A0ABT3W5M1_9PROT</name>
<dbReference type="InterPro" id="IPR029045">
    <property type="entry name" value="ClpP/crotonase-like_dom_sf"/>
</dbReference>
<comment type="caution">
    <text evidence="4">The sequence shown here is derived from an EMBL/GenBank/DDBJ whole genome shotgun (WGS) entry which is preliminary data.</text>
</comment>
<evidence type="ECO:0000313" key="4">
    <source>
        <dbReference type="EMBL" id="MCX5613665.1"/>
    </source>
</evidence>
<dbReference type="SUPFAM" id="SSF50156">
    <property type="entry name" value="PDZ domain-like"/>
    <property type="match status" value="1"/>
</dbReference>
<dbReference type="InterPro" id="IPR001478">
    <property type="entry name" value="PDZ"/>
</dbReference>
<dbReference type="Proteomes" id="UP001165648">
    <property type="component" value="Unassembled WGS sequence"/>
</dbReference>
<dbReference type="InterPro" id="IPR041489">
    <property type="entry name" value="PDZ_6"/>
</dbReference>
<dbReference type="SMART" id="SM00245">
    <property type="entry name" value="TSPc"/>
    <property type="match status" value="1"/>
</dbReference>
<sequence length="618" mass="66377">MMSVCHPLRRIFANSAQLTLCGVLLVSLETPSQARAKSTSFWHNFIQRLTPEDGNTAHIATHPPTPTITPSPVKPAPTTTAEPALTAPIALSDDDKQTQQTLTAALNFMIPRLLTAHTPQTLCLWGMQALLQMQSAANISQPKLTLTLHPTRLTLLHGTRIAFNELPPSADDIPGWSQISTRFIAALHYNFPERYPQNDNALLTSFLNGLLSKLDPYSRYLPPNHTNTPLPAAPPSPASASIGVTLRPSHSHFPIVSAINLNSPLWDAGITPGDRLISLNRHSTRKMTVKELQTLLTGPTGSTVELGFRLQDGQHLTRSFTRSIMAEESVFPDHIGPLPILHITHFSSRTAEEISQYLSTFFPNSAAEGDLSSPPPLQTRPIPLPGLILDLRGNHGGILQQAVMTAALFLDHGIIATTEGRAAESSHVWSIQGGDLTNNTSLALLVDKDTGSAAEALAAALADHRRAVIIGSTSFGKGMVQISSTLPNAGHLTLTWARITAPQGWPLQSLGVIPQLCTSPNSQFSLKDQLSALRDGHSLMATTLQNARSLRENSPLNTRLSLRSVCPPAPSSPHDLSTAQILVSTPHVYQAALLSVPDINSPPLPSQNDAAPPSSPTP</sequence>
<evidence type="ECO:0000313" key="5">
    <source>
        <dbReference type="Proteomes" id="UP001165648"/>
    </source>
</evidence>
<dbReference type="RefSeq" id="WP_266106101.1">
    <property type="nucleotide sequence ID" value="NZ_JANIDW010000001.1"/>
</dbReference>
<feature type="region of interest" description="Disordered" evidence="1">
    <location>
        <begin position="598"/>
        <end position="618"/>
    </location>
</feature>
<evidence type="ECO:0000259" key="2">
    <source>
        <dbReference type="SMART" id="SM00228"/>
    </source>
</evidence>
<dbReference type="Gene3D" id="3.90.226.10">
    <property type="entry name" value="2-enoyl-CoA Hydratase, Chain A, domain 1"/>
    <property type="match status" value="1"/>
</dbReference>
<dbReference type="SMART" id="SM00228">
    <property type="entry name" value="PDZ"/>
    <property type="match status" value="1"/>
</dbReference>
<evidence type="ECO:0000256" key="1">
    <source>
        <dbReference type="SAM" id="MobiDB-lite"/>
    </source>
</evidence>
<dbReference type="Pfam" id="PF03572">
    <property type="entry name" value="Peptidase_S41"/>
    <property type="match status" value="1"/>
</dbReference>
<dbReference type="PANTHER" id="PTHR32060:SF22">
    <property type="entry name" value="CARBOXYL-TERMINAL-PROCESSING PEPTIDASE 3, CHLOROPLASTIC"/>
    <property type="match status" value="1"/>
</dbReference>
<keyword evidence="5" id="KW-1185">Reference proteome</keyword>
<dbReference type="Gene3D" id="3.30.750.44">
    <property type="match status" value="1"/>
</dbReference>
<reference evidence="4 5" key="1">
    <citation type="submission" date="2022-07" db="EMBL/GenBank/DDBJ databases">
        <title>Bombella genomes.</title>
        <authorList>
            <person name="Harer L."/>
            <person name="Styblova S."/>
            <person name="Ehrmann M."/>
        </authorList>
    </citation>
    <scope>NUCLEOTIDE SEQUENCE [LARGE SCALE GENOMIC DNA]</scope>
    <source>
        <strain evidence="4 5">TMW 2.2558</strain>
    </source>
</reference>
<dbReference type="Pfam" id="PF17820">
    <property type="entry name" value="PDZ_6"/>
    <property type="match status" value="1"/>
</dbReference>
<feature type="domain" description="PDZ" evidence="2">
    <location>
        <begin position="240"/>
        <end position="312"/>
    </location>
</feature>
<organism evidence="4 5">
    <name type="scientific">Bombella saccharophila</name>
    <dbReference type="NCBI Taxonomy" id="2967338"/>
    <lineage>
        <taxon>Bacteria</taxon>
        <taxon>Pseudomonadati</taxon>
        <taxon>Pseudomonadota</taxon>
        <taxon>Alphaproteobacteria</taxon>
        <taxon>Acetobacterales</taxon>
        <taxon>Acetobacteraceae</taxon>
        <taxon>Bombella</taxon>
    </lineage>
</organism>
<protein>
    <submittedName>
        <fullName evidence="4">S41 family peptidase</fullName>
    </submittedName>
</protein>
<feature type="domain" description="Tail specific protease" evidence="3">
    <location>
        <begin position="303"/>
        <end position="519"/>
    </location>
</feature>
<dbReference type="InterPro" id="IPR005151">
    <property type="entry name" value="Tail-specific_protease"/>
</dbReference>
<accession>A0ABT3W5M1</accession>